<evidence type="ECO:0000256" key="2">
    <source>
        <dbReference type="ARBA" id="ARBA00009706"/>
    </source>
</evidence>
<evidence type="ECO:0000313" key="8">
    <source>
        <dbReference type="EMBL" id="KAG8040981.1"/>
    </source>
</evidence>
<feature type="transmembrane region" description="Helical" evidence="7">
    <location>
        <begin position="378"/>
        <end position="400"/>
    </location>
</feature>
<evidence type="ECO:0000256" key="5">
    <source>
        <dbReference type="ARBA" id="ARBA00023136"/>
    </source>
</evidence>
<organism evidence="8 9">
    <name type="scientific">Cotesia typhae</name>
    <dbReference type="NCBI Taxonomy" id="2053667"/>
    <lineage>
        <taxon>Eukaryota</taxon>
        <taxon>Metazoa</taxon>
        <taxon>Ecdysozoa</taxon>
        <taxon>Arthropoda</taxon>
        <taxon>Hexapoda</taxon>
        <taxon>Insecta</taxon>
        <taxon>Pterygota</taxon>
        <taxon>Neoptera</taxon>
        <taxon>Endopterygota</taxon>
        <taxon>Hymenoptera</taxon>
        <taxon>Apocrita</taxon>
        <taxon>Ichneumonoidea</taxon>
        <taxon>Braconidae</taxon>
        <taxon>Microgastrinae</taxon>
        <taxon>Cotesia</taxon>
    </lineage>
</organism>
<gene>
    <name evidence="8" type="ORF">G9C98_001969</name>
</gene>
<name>A0A8J5V102_9HYME</name>
<dbReference type="Proteomes" id="UP000729913">
    <property type="component" value="Unassembled WGS sequence"/>
</dbReference>
<evidence type="ECO:0000256" key="1">
    <source>
        <dbReference type="ARBA" id="ARBA00004141"/>
    </source>
</evidence>
<sequence>ALLGIQLVITLVVVSVIQKINPHFSLAKWILCSTGLIRYLYPTNDELKSLANIPKEKPRKGKHMQNGKSHETFHVPRNLDITLEKAQVTNLDIIHLKYYSDFQWLLDFSIYATITYVLTEVYYYLYSIEGEINLSMLWCILVIGFTFKMLIVLWVQYFKSSENTGERSTCIVMGIVYLLIALAVQIIDEKIVEIGLNKAYTSFNQSATKFLGEHGLSSTGPASGIVLKFSLAVWCGLLGSLLTFPGLRMAQMHSDALIYHKQRKILSLLANISFASPLLLVCLWIKPISRDYLTVRVFTGASGPLMTPDAFESSYSWNGFGSALDECSVDESHPVTSSDNVDNTEKTITQTAEEFHLALGSLKQIFTTEVFRGLFGLATWWTCFTIFATNALGMFCQSYLTAA</sequence>
<comment type="caution">
    <text evidence="8">The sequence shown here is derived from an EMBL/GenBank/DDBJ whole genome shotgun (WGS) entry which is preliminary data.</text>
</comment>
<comment type="subcellular location">
    <subcellularLocation>
        <location evidence="1">Membrane</location>
        <topology evidence="1">Multi-pass membrane protein</topology>
    </subcellularLocation>
</comment>
<evidence type="ECO:0000313" key="9">
    <source>
        <dbReference type="Proteomes" id="UP000729913"/>
    </source>
</evidence>
<keyword evidence="3 7" id="KW-0812">Transmembrane</keyword>
<dbReference type="EMBL" id="JAAOIC020000019">
    <property type="protein sequence ID" value="KAG8040981.1"/>
    <property type="molecule type" value="Genomic_DNA"/>
</dbReference>
<dbReference type="PANTHER" id="PTHR13624">
    <property type="entry name" value="RE42071P"/>
    <property type="match status" value="1"/>
</dbReference>
<keyword evidence="9" id="KW-1185">Reference proteome</keyword>
<protein>
    <recommendedName>
        <fullName evidence="10">Transmembrane protein 161B</fullName>
    </recommendedName>
</protein>
<keyword evidence="5 7" id="KW-0472">Membrane</keyword>
<evidence type="ECO:0000256" key="3">
    <source>
        <dbReference type="ARBA" id="ARBA00022692"/>
    </source>
</evidence>
<feature type="transmembrane region" description="Helical" evidence="7">
    <location>
        <begin position="225"/>
        <end position="244"/>
    </location>
</feature>
<dbReference type="Pfam" id="PF10268">
    <property type="entry name" value="Tmemb_161AB"/>
    <property type="match status" value="2"/>
</dbReference>
<reference evidence="8" key="1">
    <citation type="submission" date="2020-03" db="EMBL/GenBank/DDBJ databases">
        <authorList>
            <person name="Chebbi M.A."/>
            <person name="Drezen J.M."/>
        </authorList>
    </citation>
    <scope>NUCLEOTIDE SEQUENCE</scope>
    <source>
        <tissue evidence="8">Whole body</tissue>
    </source>
</reference>
<accession>A0A8J5V102</accession>
<feature type="transmembrane region" description="Helical" evidence="7">
    <location>
        <begin position="132"/>
        <end position="157"/>
    </location>
</feature>
<feature type="transmembrane region" description="Helical" evidence="7">
    <location>
        <begin position="265"/>
        <end position="286"/>
    </location>
</feature>
<evidence type="ECO:0000256" key="7">
    <source>
        <dbReference type="SAM" id="Phobius"/>
    </source>
</evidence>
<dbReference type="PANTHER" id="PTHR13624:SF6">
    <property type="entry name" value="EMEI"/>
    <property type="match status" value="1"/>
</dbReference>
<dbReference type="OrthoDB" id="784140at2759"/>
<evidence type="ECO:0000256" key="6">
    <source>
        <dbReference type="ARBA" id="ARBA00023180"/>
    </source>
</evidence>
<dbReference type="AlphaFoldDB" id="A0A8J5V102"/>
<dbReference type="GO" id="GO:0016020">
    <property type="term" value="C:membrane"/>
    <property type="evidence" value="ECO:0007669"/>
    <property type="project" value="UniProtKB-SubCell"/>
</dbReference>
<comment type="similarity">
    <text evidence="2">Belongs to the TMEM161 family.</text>
</comment>
<dbReference type="InterPro" id="IPR019395">
    <property type="entry name" value="Transmembrane_161A/B"/>
</dbReference>
<evidence type="ECO:0008006" key="10">
    <source>
        <dbReference type="Google" id="ProtNLM"/>
    </source>
</evidence>
<evidence type="ECO:0000256" key="4">
    <source>
        <dbReference type="ARBA" id="ARBA00022989"/>
    </source>
</evidence>
<proteinExistence type="inferred from homology"/>
<feature type="non-terminal residue" evidence="8">
    <location>
        <position position="1"/>
    </location>
</feature>
<reference evidence="8" key="2">
    <citation type="submission" date="2021-04" db="EMBL/GenBank/DDBJ databases">
        <title>Genome-wide patterns of bracovirus chromosomal integration into multiple host tissues during parasitism.</title>
        <authorList>
            <person name="Chebbi M.A.C."/>
        </authorList>
    </citation>
    <scope>NUCLEOTIDE SEQUENCE</scope>
    <source>
        <tissue evidence="8">Whole body</tissue>
    </source>
</reference>
<keyword evidence="4 7" id="KW-1133">Transmembrane helix</keyword>
<feature type="transmembrane region" description="Helical" evidence="7">
    <location>
        <begin position="169"/>
        <end position="187"/>
    </location>
</feature>
<feature type="transmembrane region" description="Helical" evidence="7">
    <location>
        <begin position="104"/>
        <end position="126"/>
    </location>
</feature>
<keyword evidence="6" id="KW-0325">Glycoprotein</keyword>